<dbReference type="SUPFAM" id="SSF49899">
    <property type="entry name" value="Concanavalin A-like lectins/glucanases"/>
    <property type="match status" value="1"/>
</dbReference>
<reference evidence="2 3" key="1">
    <citation type="submission" date="2018-06" db="EMBL/GenBank/DDBJ databases">
        <authorList>
            <consortium name="Pathogen Informatics"/>
            <person name="Doyle S."/>
        </authorList>
    </citation>
    <scope>NUCLEOTIDE SEQUENCE [LARGE SCALE GENOMIC DNA]</scope>
    <source>
        <strain evidence="2 3">NCTC9380</strain>
    </source>
</reference>
<keyword evidence="2" id="KW-0326">Glycosidase</keyword>
<dbReference type="InterPro" id="IPR041542">
    <property type="entry name" value="GH43_C2"/>
</dbReference>
<dbReference type="AlphaFoldDB" id="A0A378ND60"/>
<dbReference type="EMBL" id="UGPL01000006">
    <property type="protein sequence ID" value="STY66371.1"/>
    <property type="molecule type" value="Genomic_DNA"/>
</dbReference>
<dbReference type="InterPro" id="IPR013320">
    <property type="entry name" value="ConA-like_dom_sf"/>
</dbReference>
<dbReference type="Pfam" id="PF17851">
    <property type="entry name" value="GH43_C2"/>
    <property type="match status" value="1"/>
</dbReference>
<dbReference type="RefSeq" id="WP_235658919.1">
    <property type="nucleotide sequence ID" value="NZ_SMAC01000009.1"/>
</dbReference>
<dbReference type="GO" id="GO:0009044">
    <property type="term" value="F:xylan 1,4-beta-xylosidase activity"/>
    <property type="evidence" value="ECO:0007669"/>
    <property type="project" value="UniProtKB-EC"/>
</dbReference>
<dbReference type="Proteomes" id="UP000254031">
    <property type="component" value="Unassembled WGS sequence"/>
</dbReference>
<evidence type="ECO:0000313" key="2">
    <source>
        <dbReference type="EMBL" id="STY66371.1"/>
    </source>
</evidence>
<protein>
    <submittedName>
        <fullName evidence="2">Beta-xylosidase</fullName>
        <ecNumber evidence="2">3.2.1.37</ecNumber>
    </submittedName>
</protein>
<gene>
    <name evidence="2" type="primary">xynB_2</name>
    <name evidence="2" type="ORF">NCTC9380_01665</name>
</gene>
<dbReference type="EC" id="3.2.1.37" evidence="2"/>
<proteinExistence type="predicted"/>
<evidence type="ECO:0000313" key="3">
    <source>
        <dbReference type="Proteomes" id="UP000254031"/>
    </source>
</evidence>
<organism evidence="2 3">
    <name type="scientific">Mannheimia haemolytica</name>
    <name type="common">Pasteurella haemolytica</name>
    <dbReference type="NCBI Taxonomy" id="75985"/>
    <lineage>
        <taxon>Bacteria</taxon>
        <taxon>Pseudomonadati</taxon>
        <taxon>Pseudomonadota</taxon>
        <taxon>Gammaproteobacteria</taxon>
        <taxon>Pasteurellales</taxon>
        <taxon>Pasteurellaceae</taxon>
        <taxon>Mannheimia</taxon>
    </lineage>
</organism>
<name>A0A378ND60_MANHA</name>
<accession>A0A378ND60</accession>
<sequence>MPFSKEMGEVGNGVLKLIGRGSLANTHDLSLIARRWQAFYFDAETKVKFTPFSYQSMAGLTNYYNHSHWSWIFITKNDQGQQVIEVAENKGGLRNGQYTSYLKDKAIVIPDGTEYVWFKTKVRKETYRYEYSFDGKQWHTMAHYSG</sequence>
<feature type="domain" description="Beta-xylosidase C-terminal Concanavalin A-like" evidence="1">
    <location>
        <begin position="11"/>
        <end position="142"/>
    </location>
</feature>
<keyword evidence="2" id="KW-0378">Hydrolase</keyword>
<dbReference type="Gene3D" id="2.60.120.200">
    <property type="match status" value="1"/>
</dbReference>
<evidence type="ECO:0000259" key="1">
    <source>
        <dbReference type="Pfam" id="PF17851"/>
    </source>
</evidence>